<accession>L7U3C6</accession>
<dbReference type="STRING" id="1278073.MYSTI_01957"/>
<reference evidence="1 2" key="1">
    <citation type="journal article" date="2013" name="Genome Announc.">
        <title>Complete genome sequence of Myxococcus stipitatus strain DSM 14675, a fruiting myxobacterium.</title>
        <authorList>
            <person name="Huntley S."/>
            <person name="Kneip S."/>
            <person name="Treuner-Lange A."/>
            <person name="Sogaard-Andersen L."/>
        </authorList>
    </citation>
    <scope>NUCLEOTIDE SEQUENCE [LARGE SCALE GENOMIC DNA]</scope>
    <source>
        <strain evidence="2">DSM 14675 / JCM 12634 / Mx s8</strain>
    </source>
</reference>
<gene>
    <name evidence="1" type="ordered locus">MYSTI_01957</name>
</gene>
<dbReference type="HOGENOM" id="CLU_2753668_0_0_7"/>
<organism evidence="1 2">
    <name type="scientific">Myxococcus stipitatus (strain DSM 14675 / JCM 12634 / Mx s8)</name>
    <dbReference type="NCBI Taxonomy" id="1278073"/>
    <lineage>
        <taxon>Bacteria</taxon>
        <taxon>Pseudomonadati</taxon>
        <taxon>Myxococcota</taxon>
        <taxon>Myxococcia</taxon>
        <taxon>Myxococcales</taxon>
        <taxon>Cystobacterineae</taxon>
        <taxon>Myxococcaceae</taxon>
        <taxon>Myxococcus</taxon>
    </lineage>
</organism>
<protein>
    <recommendedName>
        <fullName evidence="3">HTH iclR-type domain-containing protein</fullName>
    </recommendedName>
</protein>
<dbReference type="KEGG" id="msd:MYSTI_01957"/>
<dbReference type="Gene3D" id="1.10.10.10">
    <property type="entry name" value="Winged helix-like DNA-binding domain superfamily/Winged helix DNA-binding domain"/>
    <property type="match status" value="1"/>
</dbReference>
<sequence length="70" mass="7853">MKSKIEQGAENRESVWKATSKVPKSTDEIVEATGLAKATAARHLRKMVQEKKLTQFVGAYDKRVATYARD</sequence>
<dbReference type="SUPFAM" id="SSF46785">
    <property type="entry name" value="Winged helix' DNA-binding domain"/>
    <property type="match status" value="1"/>
</dbReference>
<evidence type="ECO:0008006" key="3">
    <source>
        <dbReference type="Google" id="ProtNLM"/>
    </source>
</evidence>
<evidence type="ECO:0000313" key="1">
    <source>
        <dbReference type="EMBL" id="AGC43286.1"/>
    </source>
</evidence>
<dbReference type="RefSeq" id="WP_015347548.1">
    <property type="nucleotide sequence ID" value="NC_020126.1"/>
</dbReference>
<proteinExistence type="predicted"/>
<dbReference type="Proteomes" id="UP000011131">
    <property type="component" value="Chromosome"/>
</dbReference>
<dbReference type="PATRIC" id="fig|1278073.3.peg.1995"/>
<dbReference type="EMBL" id="CP004025">
    <property type="protein sequence ID" value="AGC43286.1"/>
    <property type="molecule type" value="Genomic_DNA"/>
</dbReference>
<dbReference type="AlphaFoldDB" id="L7U3C6"/>
<evidence type="ECO:0000313" key="2">
    <source>
        <dbReference type="Proteomes" id="UP000011131"/>
    </source>
</evidence>
<name>L7U3C6_MYXSD</name>
<keyword evidence="2" id="KW-1185">Reference proteome</keyword>
<dbReference type="InterPro" id="IPR036390">
    <property type="entry name" value="WH_DNA-bd_sf"/>
</dbReference>
<dbReference type="InterPro" id="IPR036388">
    <property type="entry name" value="WH-like_DNA-bd_sf"/>
</dbReference>